<evidence type="ECO:0000313" key="18">
    <source>
        <dbReference type="Proteomes" id="UP000750334"/>
    </source>
</evidence>
<evidence type="ECO:0000256" key="10">
    <source>
        <dbReference type="ARBA" id="ARBA00023110"/>
    </source>
</evidence>
<evidence type="ECO:0000256" key="5">
    <source>
        <dbReference type="ARBA" id="ARBA00013194"/>
    </source>
</evidence>
<dbReference type="PRINTS" id="PR00153">
    <property type="entry name" value="CSAPPISMRASE"/>
</dbReference>
<dbReference type="FunFam" id="2.40.100.10:FF:000045">
    <property type="entry name" value="Peptidyl-prolyl cis-trans isomerase D"/>
    <property type="match status" value="1"/>
</dbReference>
<dbReference type="InterPro" id="IPR002130">
    <property type="entry name" value="Cyclophilin-type_PPIase_dom"/>
</dbReference>
<evidence type="ECO:0000256" key="1">
    <source>
        <dbReference type="ARBA" id="ARBA00000971"/>
    </source>
</evidence>
<dbReference type="InterPro" id="IPR020892">
    <property type="entry name" value="Cyclophilin-type_PPIase_CS"/>
</dbReference>
<evidence type="ECO:0000256" key="2">
    <source>
        <dbReference type="ARBA" id="ARBA00002388"/>
    </source>
</evidence>
<dbReference type="Gene3D" id="2.40.100.10">
    <property type="entry name" value="Cyclophilin-like"/>
    <property type="match status" value="1"/>
</dbReference>
<dbReference type="PANTHER" id="PTHR11071">
    <property type="entry name" value="PEPTIDYL-PROLYL CIS-TRANS ISOMERASE"/>
    <property type="match status" value="1"/>
</dbReference>
<dbReference type="SUPFAM" id="SSF50891">
    <property type="entry name" value="Cyclophilin-like"/>
    <property type="match status" value="1"/>
</dbReference>
<dbReference type="PROSITE" id="PS51808">
    <property type="entry name" value="CHCH"/>
    <property type="match status" value="1"/>
</dbReference>
<evidence type="ECO:0000259" key="16">
    <source>
        <dbReference type="PROSITE" id="PS50072"/>
    </source>
</evidence>
<keyword evidence="8" id="KW-0677">Repeat</keyword>
<dbReference type="Proteomes" id="UP000750334">
    <property type="component" value="Unassembled WGS sequence"/>
</dbReference>
<dbReference type="PROSITE" id="PS00170">
    <property type="entry name" value="CSA_PPIASE_1"/>
    <property type="match status" value="1"/>
</dbReference>
<dbReference type="Pfam" id="PF01066">
    <property type="entry name" value="CDP-OH_P_transf"/>
    <property type="match status" value="1"/>
</dbReference>
<dbReference type="InterPro" id="IPR011990">
    <property type="entry name" value="TPR-like_helical_dom_sf"/>
</dbReference>
<evidence type="ECO:0000256" key="9">
    <source>
        <dbReference type="ARBA" id="ARBA00022803"/>
    </source>
</evidence>
<dbReference type="SMART" id="SM00028">
    <property type="entry name" value="TPR"/>
    <property type="match status" value="2"/>
</dbReference>
<keyword evidence="10" id="KW-0697">Rotamase</keyword>
<reference evidence="17 18" key="1">
    <citation type="submission" date="2020-11" db="EMBL/GenBank/DDBJ databases">
        <title>Kefir isolates.</title>
        <authorList>
            <person name="Marcisauskas S."/>
            <person name="Kim Y."/>
            <person name="Blasche S."/>
        </authorList>
    </citation>
    <scope>NUCLEOTIDE SEQUENCE [LARGE SCALE GENOMIC DNA]</scope>
    <source>
        <strain evidence="17 18">OG2</strain>
    </source>
</reference>
<evidence type="ECO:0000256" key="6">
    <source>
        <dbReference type="ARBA" id="ARBA00022490"/>
    </source>
</evidence>
<keyword evidence="15" id="KW-1133">Transmembrane helix</keyword>
<name>A0A9P7B6L9_MAUEX</name>
<dbReference type="OrthoDB" id="193499at2759"/>
<keyword evidence="18" id="KW-1185">Reference proteome</keyword>
<evidence type="ECO:0000256" key="11">
    <source>
        <dbReference type="ARBA" id="ARBA00023235"/>
    </source>
</evidence>
<feature type="transmembrane region" description="Helical" evidence="15">
    <location>
        <begin position="523"/>
        <end position="547"/>
    </location>
</feature>
<keyword evidence="15" id="KW-0472">Membrane</keyword>
<dbReference type="CDD" id="cd01926">
    <property type="entry name" value="cyclophilin_ABH_like"/>
    <property type="match status" value="1"/>
</dbReference>
<evidence type="ECO:0000256" key="3">
    <source>
        <dbReference type="ARBA" id="ARBA00004496"/>
    </source>
</evidence>
<comment type="similarity">
    <text evidence="13">Belongs to the CDP-alcohol phosphatidyltransferase class-I family.</text>
</comment>
<feature type="transmembrane region" description="Helical" evidence="15">
    <location>
        <begin position="554"/>
        <end position="572"/>
    </location>
</feature>
<dbReference type="GO" id="GO:0003755">
    <property type="term" value="F:peptidyl-prolyl cis-trans isomerase activity"/>
    <property type="evidence" value="ECO:0007669"/>
    <property type="project" value="UniProtKB-KW"/>
</dbReference>
<dbReference type="PROSITE" id="PS50005">
    <property type="entry name" value="TPR"/>
    <property type="match status" value="1"/>
</dbReference>
<comment type="subcellular location">
    <subcellularLocation>
        <location evidence="3">Cytoplasm</location>
    </subcellularLocation>
</comment>
<dbReference type="GO" id="GO:0016020">
    <property type="term" value="C:membrane"/>
    <property type="evidence" value="ECO:0007669"/>
    <property type="project" value="InterPro"/>
</dbReference>
<feature type="transmembrane region" description="Helical" evidence="15">
    <location>
        <begin position="637"/>
        <end position="663"/>
    </location>
</feature>
<evidence type="ECO:0000256" key="15">
    <source>
        <dbReference type="SAM" id="Phobius"/>
    </source>
</evidence>
<dbReference type="InterPro" id="IPR043130">
    <property type="entry name" value="CDP-OH_PTrfase_TM_dom"/>
</dbReference>
<evidence type="ECO:0000256" key="14">
    <source>
        <dbReference type="SAM" id="MobiDB-lite"/>
    </source>
</evidence>
<keyword evidence="15" id="KW-0812">Transmembrane</keyword>
<dbReference type="FunFam" id="1.25.40.10:FF:000029">
    <property type="entry name" value="peptidyl-prolyl cis-trans isomerase D"/>
    <property type="match status" value="1"/>
</dbReference>
<dbReference type="PROSITE" id="PS00379">
    <property type="entry name" value="CDP_ALCOHOL_P_TRANSF"/>
    <property type="match status" value="1"/>
</dbReference>
<comment type="caution">
    <text evidence="17">The sequence shown here is derived from an EMBL/GenBank/DDBJ whole genome shotgun (WGS) entry which is preliminary data.</text>
</comment>
<dbReference type="GO" id="GO:0042026">
    <property type="term" value="P:protein refolding"/>
    <property type="evidence" value="ECO:0007669"/>
    <property type="project" value="UniProtKB-ARBA"/>
</dbReference>
<dbReference type="GO" id="GO:0016018">
    <property type="term" value="F:cyclosporin A binding"/>
    <property type="evidence" value="ECO:0007669"/>
    <property type="project" value="TreeGrafter"/>
</dbReference>
<dbReference type="GO" id="GO:0051082">
    <property type="term" value="F:unfolded protein binding"/>
    <property type="evidence" value="ECO:0007669"/>
    <property type="project" value="UniProtKB-ARBA"/>
</dbReference>
<gene>
    <name evidence="17" type="primary">CPR6</name>
    <name evidence="17" type="ORF">C6P45_001050</name>
</gene>
<evidence type="ECO:0000256" key="12">
    <source>
        <dbReference type="PROSITE-ProRule" id="PRU00339"/>
    </source>
</evidence>
<dbReference type="GO" id="GO:0008654">
    <property type="term" value="P:phospholipid biosynthetic process"/>
    <property type="evidence" value="ECO:0007669"/>
    <property type="project" value="InterPro"/>
</dbReference>
<dbReference type="GO" id="GO:0005737">
    <property type="term" value="C:cytoplasm"/>
    <property type="evidence" value="ECO:0007669"/>
    <property type="project" value="UniProtKB-SubCell"/>
</dbReference>
<dbReference type="Pfam" id="PF00160">
    <property type="entry name" value="Pro_isomerase"/>
    <property type="match status" value="1"/>
</dbReference>
<evidence type="ECO:0000256" key="7">
    <source>
        <dbReference type="ARBA" id="ARBA00022679"/>
    </source>
</evidence>
<evidence type="ECO:0000313" key="17">
    <source>
        <dbReference type="EMBL" id="KAG0662723.1"/>
    </source>
</evidence>
<comment type="catalytic activity">
    <reaction evidence="1">
        <text>[protein]-peptidylproline (omega=180) = [protein]-peptidylproline (omega=0)</text>
        <dbReference type="Rhea" id="RHEA:16237"/>
        <dbReference type="Rhea" id="RHEA-COMP:10747"/>
        <dbReference type="Rhea" id="RHEA-COMP:10748"/>
        <dbReference type="ChEBI" id="CHEBI:83833"/>
        <dbReference type="ChEBI" id="CHEBI:83834"/>
        <dbReference type="EC" id="5.2.1.8"/>
    </reaction>
</comment>
<organism evidence="17 18">
    <name type="scientific">Maudiozyma exigua</name>
    <name type="common">Yeast</name>
    <name type="synonym">Kazachstania exigua</name>
    <dbReference type="NCBI Taxonomy" id="34358"/>
    <lineage>
        <taxon>Eukaryota</taxon>
        <taxon>Fungi</taxon>
        <taxon>Dikarya</taxon>
        <taxon>Ascomycota</taxon>
        <taxon>Saccharomycotina</taxon>
        <taxon>Saccharomycetes</taxon>
        <taxon>Saccharomycetales</taxon>
        <taxon>Saccharomycetaceae</taxon>
        <taxon>Maudiozyma</taxon>
    </lineage>
</organism>
<dbReference type="EC" id="5.2.1.8" evidence="5"/>
<dbReference type="GO" id="GO:0016780">
    <property type="term" value="F:phosphotransferase activity, for other substituted phosphate groups"/>
    <property type="evidence" value="ECO:0007669"/>
    <property type="project" value="InterPro"/>
</dbReference>
<dbReference type="Gene3D" id="1.20.120.1760">
    <property type="match status" value="1"/>
</dbReference>
<keyword evidence="6" id="KW-0963">Cytoplasm</keyword>
<dbReference type="InterPro" id="IPR019734">
    <property type="entry name" value="TPR_rpt"/>
</dbReference>
<keyword evidence="7 13" id="KW-0808">Transferase</keyword>
<dbReference type="PANTHER" id="PTHR11071:SF561">
    <property type="entry name" value="PEPTIDYL-PROLYL CIS-TRANS ISOMERASE D-RELATED"/>
    <property type="match status" value="1"/>
</dbReference>
<keyword evidence="11 17" id="KW-0413">Isomerase</keyword>
<dbReference type="InterPro" id="IPR029000">
    <property type="entry name" value="Cyclophilin-like_dom_sf"/>
</dbReference>
<protein>
    <recommendedName>
        <fullName evidence="5">peptidylprolyl isomerase</fullName>
        <ecNumber evidence="5">5.2.1.8</ecNumber>
    </recommendedName>
</protein>
<keyword evidence="9 12" id="KW-0802">TPR repeat</keyword>
<evidence type="ECO:0000256" key="8">
    <source>
        <dbReference type="ARBA" id="ARBA00022737"/>
    </source>
</evidence>
<evidence type="ECO:0000256" key="4">
    <source>
        <dbReference type="ARBA" id="ARBA00010898"/>
    </source>
</evidence>
<dbReference type="SUPFAM" id="SSF48452">
    <property type="entry name" value="TPR-like"/>
    <property type="match status" value="1"/>
</dbReference>
<feature type="region of interest" description="Disordered" evidence="14">
    <location>
        <begin position="1"/>
        <end position="26"/>
    </location>
</feature>
<dbReference type="InterPro" id="IPR000462">
    <property type="entry name" value="CDP-OH_P_trans"/>
</dbReference>
<feature type="repeat" description="TPR" evidence="12">
    <location>
        <begin position="393"/>
        <end position="426"/>
    </location>
</feature>
<comment type="similarity">
    <text evidence="4">Belongs to the cyclophilin-type PPIase family. PPIase D subfamily.</text>
</comment>
<dbReference type="Gene3D" id="1.25.40.10">
    <property type="entry name" value="Tetratricopeptide repeat domain"/>
    <property type="match status" value="1"/>
</dbReference>
<accession>A0A9P7B6L9</accession>
<dbReference type="EMBL" id="PUHR01000142">
    <property type="protein sequence ID" value="KAG0662723.1"/>
    <property type="molecule type" value="Genomic_DNA"/>
</dbReference>
<comment type="function">
    <text evidence="2">PPIases accelerate the folding of proteins. It catalyzes the cis-trans isomerization of proline imidic peptide bonds in oligopeptides.</text>
</comment>
<evidence type="ECO:0000256" key="13">
    <source>
        <dbReference type="RuleBase" id="RU003750"/>
    </source>
</evidence>
<dbReference type="InterPro" id="IPR048254">
    <property type="entry name" value="CDP_ALCOHOL_P_TRANSF_CS"/>
</dbReference>
<proteinExistence type="inferred from homology"/>
<dbReference type="AlphaFoldDB" id="A0A9P7B6L9"/>
<feature type="domain" description="PPIase cyclophilin-type" evidence="16">
    <location>
        <begin position="92"/>
        <end position="259"/>
    </location>
</feature>
<sequence>MSDKQPTSQYYQEALEEYKEQQEENDLDDWDKRINDTGCYVENMALQLCHADTGDWGKCLGEMEAFRKCWEQNGNRERVNTVDRNMTRQKTFIDVSIGGQPKGRIVFELYNDVVPKTTDNFYHLCASDKGMCQTDPSKPLSYKNSIFHRVIPDFMLQFGDFTKGDGTGGESIYGEKFEDENFSMKHDKPFLLSMANAGPNTNGSQVFITCVPTPHLDGKHVVFGEVIQGKRIVRLIEKNQTDKESDKPIREVKITDCGVLPDDYVVPTNAEATPTDEYGDNYESSLKDDTKVDLDKFITVLTAIEFVKNIGTEQFKKQNYKVALEKYQKCDKFLKEYFPDDLPEEQIKKIDALKVSIPLNIALVGLRLKEYSVVLTAGSEVLYATAADDLAKAKALYHRGLAYSGVKDSDMALADLEMAATFHPHDAAIQKAIKDTKEQRRSQVAQQKKSLSKMFLTIPNALTISRIAATPFIGHFIITDQLAPALGVFAYCCITDFLDGYIARKYKLGSIAGSILDPMADKLLMLVTTVAMTVPTGPALIPIPLAILIIGRDFGLAVAAFILRYISLFKVYKKVTWNTYWNFFKYPSAVVKPSDISKWNTFLQMIYLGLGVIVLIKDKQKESSEEKEDEEKKKEGNLLLTSFNCLGFIVGGTTLLSGASYALSRNAVKFIKL</sequence>
<dbReference type="PROSITE" id="PS50072">
    <property type="entry name" value="CSA_PPIASE_2"/>
    <property type="match status" value="1"/>
</dbReference>